<dbReference type="AlphaFoldDB" id="A0A0P7BBD7"/>
<comment type="caution">
    <text evidence="1">The sequence shown here is derived from an EMBL/GenBank/DDBJ whole genome shotgun (WGS) entry which is preliminary data.</text>
</comment>
<evidence type="ECO:0000313" key="1">
    <source>
        <dbReference type="EMBL" id="KPM47799.1"/>
    </source>
</evidence>
<protein>
    <recommendedName>
        <fullName evidence="3">Right handed beta helix domain-containing protein</fullName>
    </recommendedName>
</protein>
<reference evidence="1 2" key="1">
    <citation type="submission" date="2015-07" db="EMBL/GenBank/DDBJ databases">
        <title>The draft genome sequence of Leadbetterella sp. JN14-9.</title>
        <authorList>
            <person name="Liu Y."/>
            <person name="Du J."/>
            <person name="Shao Z."/>
        </authorList>
    </citation>
    <scope>NUCLEOTIDE SEQUENCE [LARGE SCALE GENOMIC DNA]</scope>
    <source>
        <strain evidence="1 2">JN14-9</strain>
    </source>
</reference>
<dbReference type="Proteomes" id="UP000050454">
    <property type="component" value="Unassembled WGS sequence"/>
</dbReference>
<evidence type="ECO:0008006" key="3">
    <source>
        <dbReference type="Google" id="ProtNLM"/>
    </source>
</evidence>
<dbReference type="InterPro" id="IPR011050">
    <property type="entry name" value="Pectin_lyase_fold/virulence"/>
</dbReference>
<dbReference type="OrthoDB" id="669576at2"/>
<accession>A0A0P7BBD7</accession>
<dbReference type="RefSeq" id="WP_055148177.1">
    <property type="nucleotide sequence ID" value="NZ_JXSZ01000009.1"/>
</dbReference>
<dbReference type="EMBL" id="LGTQ01000009">
    <property type="protein sequence ID" value="KPM47799.1"/>
    <property type="molecule type" value="Genomic_DNA"/>
</dbReference>
<dbReference type="SUPFAM" id="SSF51126">
    <property type="entry name" value="Pectin lyase-like"/>
    <property type="match status" value="1"/>
</dbReference>
<keyword evidence="2" id="KW-1185">Reference proteome</keyword>
<proteinExistence type="predicted"/>
<dbReference type="STRING" id="1605367.AFM12_11095"/>
<evidence type="ECO:0000313" key="2">
    <source>
        <dbReference type="Proteomes" id="UP000050454"/>
    </source>
</evidence>
<sequence>MKTRLLFLSIILFIISRGHLKAETISVVNGDDLQAKVDSASAGDILVISAGQYLQTVKIDKKLTLIGPGYFKLQGGTAYINSIWLDVGSDGSMLTGLVVSGNLNIASSNNLVSRNKIDGTLYLGYTTINYATSNNKVVQNYFGSQNSSIPGIKVGSSSIVIQTNYQISNNVVMNSIGFAHSMYSTGLVVNNIFDPDSTNIGNSAGQYISVSGGISSVSFYNNIFKGGFCHSTTTTGSTIFSTSNPLYHPLNFKYNIIDTVYAGYTIPVDNLVTTERIFAGYPTIINGMNNADARILLDPTGPAVGFGRSYPYSGSDPTTDAGVFGGSLPYVLSGIPIGPQVYEMVVPPLAATNSTITVKVKARSNN</sequence>
<gene>
    <name evidence="1" type="ORF">AFM12_11095</name>
</gene>
<organism evidence="1 2">
    <name type="scientific">Jiulongibacter sediminis</name>
    <dbReference type="NCBI Taxonomy" id="1605367"/>
    <lineage>
        <taxon>Bacteria</taxon>
        <taxon>Pseudomonadati</taxon>
        <taxon>Bacteroidota</taxon>
        <taxon>Cytophagia</taxon>
        <taxon>Cytophagales</taxon>
        <taxon>Leadbetterellaceae</taxon>
        <taxon>Jiulongibacter</taxon>
    </lineage>
</organism>
<name>A0A0P7BBD7_9BACT</name>